<dbReference type="RefSeq" id="WP_077133607.1">
    <property type="nucleotide sequence ID" value="NZ_CP014263.1"/>
</dbReference>
<keyword evidence="1" id="KW-1133">Transmembrane helix</keyword>
<proteinExistence type="predicted"/>
<keyword evidence="1" id="KW-0472">Membrane</keyword>
<dbReference type="STRING" id="1178516.AWR27_24230"/>
<evidence type="ECO:0000256" key="1">
    <source>
        <dbReference type="SAM" id="Phobius"/>
    </source>
</evidence>
<keyword evidence="1" id="KW-0812">Transmembrane</keyword>
<sequence length="91" mass="10404">MKNKFNFRLRRDCSLPTQTLDQLSIEALKRRKTAAEEMLLVVSLLALSVIVMAVWSGLYPLVLCTFGMQPAFSDYLTKRKAIINQLNRRSA</sequence>
<dbReference type="Proteomes" id="UP000187941">
    <property type="component" value="Chromosome"/>
</dbReference>
<accession>A0A1P9X3C9</accession>
<protein>
    <submittedName>
        <fullName evidence="2">Uncharacterized protein</fullName>
    </submittedName>
</protein>
<evidence type="ECO:0000313" key="3">
    <source>
        <dbReference type="Proteomes" id="UP000187941"/>
    </source>
</evidence>
<gene>
    <name evidence="2" type="ORF">AWR27_24230</name>
</gene>
<dbReference type="EMBL" id="CP014263">
    <property type="protein sequence ID" value="AQG82130.1"/>
    <property type="molecule type" value="Genomic_DNA"/>
</dbReference>
<name>A0A1P9X3C9_9BACT</name>
<dbReference type="AlphaFoldDB" id="A0A1P9X3C9"/>
<dbReference type="KEGG" id="smon:AWR27_24230"/>
<evidence type="ECO:0000313" key="2">
    <source>
        <dbReference type="EMBL" id="AQG82130.1"/>
    </source>
</evidence>
<keyword evidence="3" id="KW-1185">Reference proteome</keyword>
<feature type="transmembrane region" description="Helical" evidence="1">
    <location>
        <begin position="38"/>
        <end position="58"/>
    </location>
</feature>
<organism evidence="2 3">
    <name type="scientific">Spirosoma montaniterrae</name>
    <dbReference type="NCBI Taxonomy" id="1178516"/>
    <lineage>
        <taxon>Bacteria</taxon>
        <taxon>Pseudomonadati</taxon>
        <taxon>Bacteroidota</taxon>
        <taxon>Cytophagia</taxon>
        <taxon>Cytophagales</taxon>
        <taxon>Cytophagaceae</taxon>
        <taxon>Spirosoma</taxon>
    </lineage>
</organism>
<reference evidence="2 3" key="1">
    <citation type="submission" date="2016-01" db="EMBL/GenBank/DDBJ databases">
        <authorList>
            <person name="Oliw E.H."/>
        </authorList>
    </citation>
    <scope>NUCLEOTIDE SEQUENCE [LARGE SCALE GENOMIC DNA]</scope>
    <source>
        <strain evidence="2 3">DY10</strain>
    </source>
</reference>